<evidence type="ECO:0000256" key="1">
    <source>
        <dbReference type="SAM" id="MobiDB-lite"/>
    </source>
</evidence>
<organism evidence="2 3">
    <name type="scientific">Micromonospora pattaloongensis</name>
    <dbReference type="NCBI Taxonomy" id="405436"/>
    <lineage>
        <taxon>Bacteria</taxon>
        <taxon>Bacillati</taxon>
        <taxon>Actinomycetota</taxon>
        <taxon>Actinomycetes</taxon>
        <taxon>Micromonosporales</taxon>
        <taxon>Micromonosporaceae</taxon>
        <taxon>Micromonospora</taxon>
    </lineage>
</organism>
<sequence>MYFSERFGIQNPSRYDWFDPILEVDTLLFVDPFLLFADKSEEWATAHDNVMEYFHSAFELLAKSGMRRGQLYDRVLTLMLFPEPREFRLGYTAKSTDGAGAGKGLAKQVVGAMGEAINRGLDDISHFEELGILVDRFNRDRISDVICNLLKPRFISYTQRVCEELEIPTEEVEVPHATFNEMRNRWMSERINLPVDEKGKPVILTPKRFLRELPTLSADNWYDHLDTSLRDDLNLRISGQVRKSDILAAARANIGTYRMWIQAQENRHPEPYDVDLDPKLYVQWQRVAKMAAESFPQARQRVIHSETEMLAFIDEVVGYVQHWVERDGGWRLFWKDAPKQTIPETNMQILFLGMVKQYCKAAGIRIDREVETGKGPVDFAFSGDGRLRVLIEMKKLTHGEFWNGLFRQTPEYVLNLEVKDAVFLAIKNSTTKPMRKRWAELELNAAEVRRNSGLNIRTAKIDIMPKLSASKDKGVQSDEELGEEDGADPESGMYAITDDLDNETDDEGD</sequence>
<accession>A0A1H3JW87</accession>
<gene>
    <name evidence="2" type="ORF">SAMN05444365_102273</name>
</gene>
<dbReference type="EMBL" id="FNPH01000002">
    <property type="protein sequence ID" value="SDY44186.1"/>
    <property type="molecule type" value="Genomic_DNA"/>
</dbReference>
<reference evidence="3" key="1">
    <citation type="submission" date="2016-10" db="EMBL/GenBank/DDBJ databases">
        <authorList>
            <person name="Varghese N."/>
            <person name="Submissions S."/>
        </authorList>
    </citation>
    <scope>NUCLEOTIDE SEQUENCE [LARGE SCALE GENOMIC DNA]</scope>
    <source>
        <strain evidence="3">DSM 45245</strain>
    </source>
</reference>
<feature type="region of interest" description="Disordered" evidence="1">
    <location>
        <begin position="468"/>
        <end position="509"/>
    </location>
</feature>
<feature type="compositionally biased region" description="Acidic residues" evidence="1">
    <location>
        <begin position="477"/>
        <end position="488"/>
    </location>
</feature>
<proteinExistence type="predicted"/>
<keyword evidence="3" id="KW-1185">Reference proteome</keyword>
<name>A0A1H3JW87_9ACTN</name>
<protein>
    <submittedName>
        <fullName evidence="2">Uncharacterized protein</fullName>
    </submittedName>
</protein>
<feature type="compositionally biased region" description="Acidic residues" evidence="1">
    <location>
        <begin position="498"/>
        <end position="509"/>
    </location>
</feature>
<dbReference type="Proteomes" id="UP000242415">
    <property type="component" value="Unassembled WGS sequence"/>
</dbReference>
<dbReference type="AlphaFoldDB" id="A0A1H3JW87"/>
<evidence type="ECO:0000313" key="2">
    <source>
        <dbReference type="EMBL" id="SDY44186.1"/>
    </source>
</evidence>
<evidence type="ECO:0000313" key="3">
    <source>
        <dbReference type="Proteomes" id="UP000242415"/>
    </source>
</evidence>